<evidence type="ECO:0000256" key="3">
    <source>
        <dbReference type="ARBA" id="ARBA00022723"/>
    </source>
</evidence>
<dbReference type="AlphaFoldDB" id="A0A816QXW5"/>
<proteinExistence type="predicted"/>
<organism evidence="10">
    <name type="scientific">Brassica napus</name>
    <name type="common">Rape</name>
    <dbReference type="NCBI Taxonomy" id="3708"/>
    <lineage>
        <taxon>Eukaryota</taxon>
        <taxon>Viridiplantae</taxon>
        <taxon>Streptophyta</taxon>
        <taxon>Embryophyta</taxon>
        <taxon>Tracheophyta</taxon>
        <taxon>Spermatophyta</taxon>
        <taxon>Magnoliopsida</taxon>
        <taxon>eudicotyledons</taxon>
        <taxon>Gunneridae</taxon>
        <taxon>Pentapetalae</taxon>
        <taxon>rosids</taxon>
        <taxon>malvids</taxon>
        <taxon>Brassicales</taxon>
        <taxon>Brassicaceae</taxon>
        <taxon>Brassiceae</taxon>
        <taxon>Brassica</taxon>
    </lineage>
</organism>
<dbReference type="Proteomes" id="UP001295469">
    <property type="component" value="Chromosome C01"/>
</dbReference>
<keyword evidence="6" id="KW-0560">Oxidoreductase</keyword>
<evidence type="ECO:0000256" key="1">
    <source>
        <dbReference type="ARBA" id="ARBA00001961"/>
    </source>
</evidence>
<feature type="domain" description="Fe2OG dioxygenase" evidence="9">
    <location>
        <begin position="232"/>
        <end position="341"/>
    </location>
</feature>
<accession>A0A816QXW5</accession>
<dbReference type="GO" id="GO:0005506">
    <property type="term" value="F:iron ion binding"/>
    <property type="evidence" value="ECO:0007669"/>
    <property type="project" value="InterPro"/>
</dbReference>
<evidence type="ECO:0000313" key="10">
    <source>
        <dbReference type="EMBL" id="CAF2067640.1"/>
    </source>
</evidence>
<name>A0A816QXW5_BRANA</name>
<keyword evidence="3" id="KW-0479">Metal-binding</keyword>
<dbReference type="PANTHER" id="PTHR10869">
    <property type="entry name" value="PROLYL 4-HYDROXYLASE ALPHA SUBUNIT"/>
    <property type="match status" value="1"/>
</dbReference>
<dbReference type="SMART" id="SM00702">
    <property type="entry name" value="P4Hc"/>
    <property type="match status" value="1"/>
</dbReference>
<comment type="catalytic activity">
    <reaction evidence="8">
        <text>L-prolyl-[collagen] + 2-oxoglutarate + O2 = trans-4-hydroxy-L-prolyl-[collagen] + succinate + CO2</text>
        <dbReference type="Rhea" id="RHEA:18945"/>
        <dbReference type="Rhea" id="RHEA-COMP:11676"/>
        <dbReference type="Rhea" id="RHEA-COMP:11680"/>
        <dbReference type="ChEBI" id="CHEBI:15379"/>
        <dbReference type="ChEBI" id="CHEBI:16526"/>
        <dbReference type="ChEBI" id="CHEBI:16810"/>
        <dbReference type="ChEBI" id="CHEBI:30031"/>
        <dbReference type="ChEBI" id="CHEBI:50342"/>
        <dbReference type="ChEBI" id="CHEBI:61965"/>
        <dbReference type="EC" id="1.14.11.2"/>
    </reaction>
</comment>
<evidence type="ECO:0000259" key="9">
    <source>
        <dbReference type="PROSITE" id="PS51471"/>
    </source>
</evidence>
<keyword evidence="4" id="KW-0223">Dioxygenase</keyword>
<dbReference type="GO" id="GO:0005789">
    <property type="term" value="C:endoplasmic reticulum membrane"/>
    <property type="evidence" value="ECO:0007669"/>
    <property type="project" value="UniProtKB-SubCell"/>
</dbReference>
<dbReference type="InterPro" id="IPR005123">
    <property type="entry name" value="Oxoglu/Fe-dep_dioxygenase_dom"/>
</dbReference>
<evidence type="ECO:0000256" key="5">
    <source>
        <dbReference type="ARBA" id="ARBA00022968"/>
    </source>
</evidence>
<gene>
    <name evidence="10" type="ORF">DARMORV10_C01P03240.1</name>
</gene>
<dbReference type="InterPro" id="IPR006620">
    <property type="entry name" value="Pro_4_hyd_alph"/>
</dbReference>
<dbReference type="PANTHER" id="PTHR10869:SF160">
    <property type="entry name" value="PROLYL 4-HYDROXYLASE 11-RELATED"/>
    <property type="match status" value="1"/>
</dbReference>
<dbReference type="InterPro" id="IPR045054">
    <property type="entry name" value="P4HA-like"/>
</dbReference>
<evidence type="ECO:0000256" key="2">
    <source>
        <dbReference type="ARBA" id="ARBA00004648"/>
    </source>
</evidence>
<dbReference type="PROSITE" id="PS51471">
    <property type="entry name" value="FE2OG_OXY"/>
    <property type="match status" value="1"/>
</dbReference>
<keyword evidence="7" id="KW-0408">Iron</keyword>
<keyword evidence="5" id="KW-0735">Signal-anchor</keyword>
<sequence>MSTSTSPSTTSLYLKQRMHKLKIYGVSDLMQHIDTFKETMGDSVTVKIDDFNNLSILLCSLPPLLTALTCNMEKVDASLRFPHERWPEVISMKPRAFLYHNFLKNEECEHLISLAKPYMRRSLVSGYGGGKQSRMYQKLSAGQSLTYTALIFSSSYSLRQVLLLEVHFPPIIFLEQKQTAPRQDLRYGKLFVLFLPVDARTSTGSFISRGHDKTVEEIERRISEFTFLPVENGESLQVIHYEVGQKFDPHFDGLGRIATFLMYLSDVDKGGETDFPKSSGGLSVSPKKGDAVLFWNKRPDDSQDPSSFHCERDKHIDFLYAFPGRPVIKGNKWASTKWFHSQEYKGSYTNTKQSK</sequence>
<keyword evidence="5" id="KW-0812">Transmembrane</keyword>
<evidence type="ECO:0000256" key="8">
    <source>
        <dbReference type="ARBA" id="ARBA00049169"/>
    </source>
</evidence>
<evidence type="ECO:0000256" key="6">
    <source>
        <dbReference type="ARBA" id="ARBA00023002"/>
    </source>
</evidence>
<dbReference type="GO" id="GO:0031418">
    <property type="term" value="F:L-ascorbic acid binding"/>
    <property type="evidence" value="ECO:0007669"/>
    <property type="project" value="InterPro"/>
</dbReference>
<dbReference type="EMBL" id="HG994365">
    <property type="protein sequence ID" value="CAF2067640.1"/>
    <property type="molecule type" value="Genomic_DNA"/>
</dbReference>
<dbReference type="Pfam" id="PF13640">
    <property type="entry name" value="2OG-FeII_Oxy_3"/>
    <property type="match status" value="1"/>
</dbReference>
<dbReference type="Gene3D" id="2.60.120.620">
    <property type="entry name" value="q2cbj1_9rhob like domain"/>
    <property type="match status" value="1"/>
</dbReference>
<comment type="subcellular location">
    <subcellularLocation>
        <location evidence="2">Endoplasmic reticulum membrane</location>
        <topology evidence="2">Single-pass type II membrane protein</topology>
    </subcellularLocation>
</comment>
<comment type="cofactor">
    <cofactor evidence="1">
        <name>L-ascorbate</name>
        <dbReference type="ChEBI" id="CHEBI:38290"/>
    </cofactor>
</comment>
<evidence type="ECO:0000256" key="4">
    <source>
        <dbReference type="ARBA" id="ARBA00022964"/>
    </source>
</evidence>
<evidence type="ECO:0000256" key="7">
    <source>
        <dbReference type="ARBA" id="ARBA00023004"/>
    </source>
</evidence>
<reference evidence="10" key="1">
    <citation type="submission" date="2021-01" db="EMBL/GenBank/DDBJ databases">
        <authorList>
            <consortium name="Genoscope - CEA"/>
            <person name="William W."/>
        </authorList>
    </citation>
    <scope>NUCLEOTIDE SEQUENCE</scope>
</reference>
<dbReference type="InterPro" id="IPR044862">
    <property type="entry name" value="Pro_4_hyd_alph_FE2OG_OXY"/>
</dbReference>
<dbReference type="GO" id="GO:0004656">
    <property type="term" value="F:procollagen-proline 4-dioxygenase activity"/>
    <property type="evidence" value="ECO:0007669"/>
    <property type="project" value="UniProtKB-EC"/>
</dbReference>
<protein>
    <submittedName>
        <fullName evidence="10">(rape) hypothetical protein</fullName>
    </submittedName>
</protein>